<protein>
    <submittedName>
        <fullName evidence="1">Uncharacterized protein</fullName>
    </submittedName>
</protein>
<dbReference type="eggNOG" id="ENOG5030CP8">
    <property type="taxonomic scope" value="Bacteria"/>
</dbReference>
<evidence type="ECO:0000313" key="2">
    <source>
        <dbReference type="Proteomes" id="UP000001027"/>
    </source>
</evidence>
<dbReference type="Proteomes" id="UP000001027">
    <property type="component" value="Chromosome"/>
</dbReference>
<gene>
    <name evidence="1" type="ordered locus">BB3644</name>
</gene>
<sequence>MDAVFPHLYWGFLEMRRNWKSVYPTSLLEALRLAKDFAREKRNFSVERIADLMGVSHDVLYKWLATGRMPANMIPPYEHACGCTFVSRWLSTSTGKLVIDIPAGKAATTQDMHALQAVLHDAVGKLLGFYDGSAASAEDVLAVVQRGLEGLAWHRQNVIQHESPQLDFGAPQ</sequence>
<dbReference type="AlphaFoldDB" id="A0A0H3LU25"/>
<dbReference type="EMBL" id="BX640448">
    <property type="protein sequence ID" value="CAE35617.1"/>
    <property type="molecule type" value="Genomic_DNA"/>
</dbReference>
<evidence type="ECO:0000313" key="1">
    <source>
        <dbReference type="EMBL" id="CAE35617.1"/>
    </source>
</evidence>
<proteinExistence type="predicted"/>
<organism evidence="1 2">
    <name type="scientific">Bordetella bronchiseptica (strain ATCC BAA-588 / NCTC 13252 / RB50)</name>
    <name type="common">Alcaligenes bronchisepticus</name>
    <dbReference type="NCBI Taxonomy" id="257310"/>
    <lineage>
        <taxon>Bacteria</taxon>
        <taxon>Pseudomonadati</taxon>
        <taxon>Pseudomonadota</taxon>
        <taxon>Betaproteobacteria</taxon>
        <taxon>Burkholderiales</taxon>
        <taxon>Alcaligenaceae</taxon>
        <taxon>Bordetella</taxon>
    </lineage>
</organism>
<reference evidence="1 2" key="1">
    <citation type="journal article" date="2003" name="Nat. Genet.">
        <title>Comparative analysis of the genome sequences of Bordetella pertussis, Bordetella parapertussis and Bordetella bronchiseptica.</title>
        <authorList>
            <person name="Parkhill J."/>
            <person name="Sebaihia M."/>
            <person name="Preston A."/>
            <person name="Murphy L.D."/>
            <person name="Thomson N.R."/>
            <person name="Harris D.E."/>
            <person name="Holden M.T.G."/>
            <person name="Churcher C.M."/>
            <person name="Bentley S.D."/>
            <person name="Mungall K.L."/>
            <person name="Cerdeno-Tarraga A.-M."/>
            <person name="Temple L."/>
            <person name="James K.D."/>
            <person name="Harris B."/>
            <person name="Quail M.A."/>
            <person name="Achtman M."/>
            <person name="Atkin R."/>
            <person name="Baker S."/>
            <person name="Basham D."/>
            <person name="Bason N."/>
            <person name="Cherevach I."/>
            <person name="Chillingworth T."/>
            <person name="Collins M."/>
            <person name="Cronin A."/>
            <person name="Davis P."/>
            <person name="Doggett J."/>
            <person name="Feltwell T."/>
            <person name="Goble A."/>
            <person name="Hamlin N."/>
            <person name="Hauser H."/>
            <person name="Holroyd S."/>
            <person name="Jagels K."/>
            <person name="Leather S."/>
            <person name="Moule S."/>
            <person name="Norberczak H."/>
            <person name="O'Neil S."/>
            <person name="Ormond D."/>
            <person name="Price C."/>
            <person name="Rabbinowitsch E."/>
            <person name="Rutter S."/>
            <person name="Sanders M."/>
            <person name="Saunders D."/>
            <person name="Seeger K."/>
            <person name="Sharp S."/>
            <person name="Simmonds M."/>
            <person name="Skelton J."/>
            <person name="Squares R."/>
            <person name="Squares S."/>
            <person name="Stevens K."/>
            <person name="Unwin L."/>
            <person name="Whitehead S."/>
            <person name="Barrell B.G."/>
            <person name="Maskell D.J."/>
        </authorList>
    </citation>
    <scope>NUCLEOTIDE SEQUENCE [LARGE SCALE GENOMIC DNA]</scope>
    <source>
        <strain evidence="1 2">ATCC BAA-588 / NCTC 13252 / RB50</strain>
    </source>
</reference>
<dbReference type="KEGG" id="bbr:BB3644"/>
<accession>A0A0H3LU25</accession>
<name>A0A0H3LU25_BORBR</name>
<dbReference type="HOGENOM" id="CLU_140195_0_0_4"/>